<comment type="similarity">
    <text evidence="1 12">Belongs to the DNA repair enzymes AP/ExoA family.</text>
</comment>
<dbReference type="GO" id="GO:0006284">
    <property type="term" value="P:base-excision repair"/>
    <property type="evidence" value="ECO:0007669"/>
    <property type="project" value="TreeGrafter"/>
</dbReference>
<evidence type="ECO:0000256" key="10">
    <source>
        <dbReference type="PIRSR" id="PIRSR604808-3"/>
    </source>
</evidence>
<dbReference type="FunCoup" id="A0A066VFB5">
    <property type="interactions" value="577"/>
</dbReference>
<feature type="binding site" evidence="9">
    <location>
        <position position="315"/>
    </location>
    <ligand>
        <name>Mg(2+)</name>
        <dbReference type="ChEBI" id="CHEBI:18420"/>
        <label>1</label>
    </ligand>
</feature>
<dbReference type="InterPro" id="IPR005135">
    <property type="entry name" value="Endo/exonuclease/phosphatase"/>
</dbReference>
<dbReference type="GO" id="GO:0008311">
    <property type="term" value="F:double-stranded DNA 3'-5' DNA exonuclease activity"/>
    <property type="evidence" value="ECO:0007669"/>
    <property type="project" value="TreeGrafter"/>
</dbReference>
<organism evidence="15 16">
    <name type="scientific">Tilletiaria anomala (strain ATCC 24038 / CBS 436.72 / UBC 951)</name>
    <dbReference type="NCBI Taxonomy" id="1037660"/>
    <lineage>
        <taxon>Eukaryota</taxon>
        <taxon>Fungi</taxon>
        <taxon>Dikarya</taxon>
        <taxon>Basidiomycota</taxon>
        <taxon>Ustilaginomycotina</taxon>
        <taxon>Exobasidiomycetes</taxon>
        <taxon>Georgefischeriales</taxon>
        <taxon>Tilletiariaceae</taxon>
        <taxon>Tilletiaria</taxon>
    </lineage>
</organism>
<feature type="active site" description="Proton donor/acceptor" evidence="8">
    <location>
        <position position="212"/>
    </location>
</feature>
<dbReference type="RefSeq" id="XP_013241303.1">
    <property type="nucleotide sequence ID" value="XM_013385849.1"/>
</dbReference>
<feature type="binding site" evidence="9">
    <location>
        <position position="7"/>
    </location>
    <ligand>
        <name>Mg(2+)</name>
        <dbReference type="ChEBI" id="CHEBI:18420"/>
        <label>1</label>
    </ligand>
</feature>
<feature type="domain" description="GRF-type" evidence="14">
    <location>
        <begin position="670"/>
        <end position="729"/>
    </location>
</feature>
<reference evidence="15 16" key="1">
    <citation type="submission" date="2014-05" db="EMBL/GenBank/DDBJ databases">
        <title>Draft genome sequence of a rare smut relative, Tilletiaria anomala UBC 951.</title>
        <authorList>
            <consortium name="DOE Joint Genome Institute"/>
            <person name="Toome M."/>
            <person name="Kuo A."/>
            <person name="Henrissat B."/>
            <person name="Lipzen A."/>
            <person name="Tritt A."/>
            <person name="Yoshinaga Y."/>
            <person name="Zane M."/>
            <person name="Barry K."/>
            <person name="Grigoriev I.V."/>
            <person name="Spatafora J.W."/>
            <person name="Aimea M.C."/>
        </authorList>
    </citation>
    <scope>NUCLEOTIDE SEQUENCE [LARGE SCALE GENOMIC DNA]</scope>
    <source>
        <strain evidence="15 16">UBC 951</strain>
    </source>
</reference>
<comment type="caution">
    <text evidence="15">The sequence shown here is derived from an EMBL/GenBank/DDBJ whole genome shotgun (WGS) entry which is preliminary data.</text>
</comment>
<feature type="binding site" evidence="9">
    <location>
        <position position="214"/>
    </location>
    <ligand>
        <name>Mg(2+)</name>
        <dbReference type="ChEBI" id="CHEBI:18420"/>
        <label>1</label>
    </ligand>
</feature>
<feature type="site" description="Important for catalytic activity" evidence="10">
    <location>
        <position position="290"/>
    </location>
</feature>
<keyword evidence="4" id="KW-0378">Hydrolase</keyword>
<keyword evidence="12" id="KW-0234">DNA repair</keyword>
<evidence type="ECO:0000256" key="13">
    <source>
        <dbReference type="SAM" id="MobiDB-lite"/>
    </source>
</evidence>
<evidence type="ECO:0000256" key="11">
    <source>
        <dbReference type="PROSITE-ProRule" id="PRU01343"/>
    </source>
</evidence>
<evidence type="ECO:0000256" key="8">
    <source>
        <dbReference type="PIRSR" id="PIRSR604808-1"/>
    </source>
</evidence>
<dbReference type="GO" id="GO:0003906">
    <property type="term" value="F:DNA-(apurinic or apyrimidinic site) endonuclease activity"/>
    <property type="evidence" value="ECO:0007669"/>
    <property type="project" value="TreeGrafter"/>
</dbReference>
<evidence type="ECO:0000256" key="2">
    <source>
        <dbReference type="ARBA" id="ARBA00022723"/>
    </source>
</evidence>
<feature type="compositionally biased region" description="Polar residues" evidence="13">
    <location>
        <begin position="494"/>
        <end position="507"/>
    </location>
</feature>
<keyword evidence="9" id="KW-0464">Manganese</keyword>
<keyword evidence="2 9" id="KW-0479">Metal-binding</keyword>
<dbReference type="PROSITE" id="PS51999">
    <property type="entry name" value="ZF_GRF"/>
    <property type="match status" value="1"/>
</dbReference>
<evidence type="ECO:0000256" key="4">
    <source>
        <dbReference type="ARBA" id="ARBA00022801"/>
    </source>
</evidence>
<feature type="region of interest" description="Disordered" evidence="13">
    <location>
        <begin position="766"/>
        <end position="785"/>
    </location>
</feature>
<evidence type="ECO:0000259" key="14">
    <source>
        <dbReference type="PROSITE" id="PS51999"/>
    </source>
</evidence>
<dbReference type="Proteomes" id="UP000027361">
    <property type="component" value="Unassembled WGS sequence"/>
</dbReference>
<dbReference type="InterPro" id="IPR036691">
    <property type="entry name" value="Endo/exonu/phosph_ase_sf"/>
</dbReference>
<proteinExistence type="inferred from homology"/>
<protein>
    <recommendedName>
        <fullName evidence="12">DNA-(apurinic or apyrimidinic site) endonuclease</fullName>
        <ecNumber evidence="12">3.1.-.-</ecNumber>
    </recommendedName>
</protein>
<keyword evidence="3 11" id="KW-0863">Zinc-finger</keyword>
<dbReference type="SUPFAM" id="SSF56219">
    <property type="entry name" value="DNase I-like"/>
    <property type="match status" value="1"/>
</dbReference>
<keyword evidence="7" id="KW-0539">Nucleus</keyword>
<feature type="binding site" evidence="9">
    <location>
        <position position="212"/>
    </location>
    <ligand>
        <name>Mg(2+)</name>
        <dbReference type="ChEBI" id="CHEBI:18420"/>
        <label>2</label>
    </ligand>
</feature>
<gene>
    <name evidence="15" type="ORF">K437DRAFT_275786</name>
</gene>
<keyword evidence="12" id="KW-0227">DNA damage</keyword>
<dbReference type="EMBL" id="JMSN01000094">
    <property type="protein sequence ID" value="KDN40166.1"/>
    <property type="molecule type" value="Genomic_DNA"/>
</dbReference>
<feature type="site" description="Transition state stabilizer" evidence="10">
    <location>
        <position position="214"/>
    </location>
</feature>
<evidence type="ECO:0000313" key="15">
    <source>
        <dbReference type="EMBL" id="KDN40166.1"/>
    </source>
</evidence>
<evidence type="ECO:0000256" key="1">
    <source>
        <dbReference type="ARBA" id="ARBA00007092"/>
    </source>
</evidence>
<keyword evidence="5" id="KW-0862">Zinc</keyword>
<dbReference type="EC" id="3.1.-.-" evidence="12"/>
<feature type="region of interest" description="Disordered" evidence="13">
    <location>
        <begin position="468"/>
        <end position="529"/>
    </location>
</feature>
<dbReference type="STRING" id="1037660.A0A066VFB5"/>
<dbReference type="OrthoDB" id="391817at2759"/>
<evidence type="ECO:0000256" key="12">
    <source>
        <dbReference type="RuleBase" id="RU362131"/>
    </source>
</evidence>
<comment type="cofactor">
    <cofactor evidence="9 12">
        <name>Mg(2+)</name>
        <dbReference type="ChEBI" id="CHEBI:18420"/>
    </cofactor>
    <cofactor evidence="9 12">
        <name>Mn(2+)</name>
        <dbReference type="ChEBI" id="CHEBI:29035"/>
    </cofactor>
    <text evidence="9 12">Probably binds two magnesium or manganese ions per subunit.</text>
</comment>
<dbReference type="AlphaFoldDB" id="A0A066VFB5"/>
<dbReference type="Gene3D" id="3.60.10.10">
    <property type="entry name" value="Endonuclease/exonuclease/phosphatase"/>
    <property type="match status" value="1"/>
</dbReference>
<dbReference type="InParanoid" id="A0A066VFB5"/>
<feature type="region of interest" description="Disordered" evidence="13">
    <location>
        <begin position="562"/>
        <end position="601"/>
    </location>
</feature>
<dbReference type="OMA" id="GDINICR"/>
<dbReference type="GeneID" id="25266660"/>
<evidence type="ECO:0000256" key="9">
    <source>
        <dbReference type="PIRSR" id="PIRSR604808-2"/>
    </source>
</evidence>
<evidence type="ECO:0000256" key="5">
    <source>
        <dbReference type="ARBA" id="ARBA00022833"/>
    </source>
</evidence>
<feature type="site" description="Interaction with DNA substrate" evidence="10">
    <location>
        <position position="316"/>
    </location>
</feature>
<dbReference type="PANTHER" id="PTHR22748:SF4">
    <property type="entry name" value="DNA-(APURINIC OR APYRIMIDINIC SITE) ENDONUCLEASE 2"/>
    <property type="match status" value="1"/>
</dbReference>
<dbReference type="InterPro" id="IPR004808">
    <property type="entry name" value="AP_endonuc_1"/>
</dbReference>
<feature type="compositionally biased region" description="Basic and acidic residues" evidence="13">
    <location>
        <begin position="766"/>
        <end position="777"/>
    </location>
</feature>
<keyword evidence="16" id="KW-1185">Reference proteome</keyword>
<dbReference type="GO" id="GO:0008270">
    <property type="term" value="F:zinc ion binding"/>
    <property type="evidence" value="ECO:0007669"/>
    <property type="project" value="UniProtKB-KW"/>
</dbReference>
<evidence type="ECO:0000313" key="16">
    <source>
        <dbReference type="Proteomes" id="UP000027361"/>
    </source>
</evidence>
<feature type="active site" evidence="8">
    <location>
        <position position="173"/>
    </location>
</feature>
<dbReference type="InterPro" id="IPR010666">
    <property type="entry name" value="Znf_GRF"/>
</dbReference>
<dbReference type="HOGENOM" id="CLU_010374_2_1_1"/>
<dbReference type="PANTHER" id="PTHR22748">
    <property type="entry name" value="AP ENDONUCLEASE"/>
    <property type="match status" value="1"/>
</dbReference>
<dbReference type="NCBIfam" id="TIGR00633">
    <property type="entry name" value="xth"/>
    <property type="match status" value="1"/>
</dbReference>
<keyword evidence="6 9" id="KW-0460">Magnesium</keyword>
<dbReference type="GO" id="GO:0008081">
    <property type="term" value="F:phosphoric diester hydrolase activity"/>
    <property type="evidence" value="ECO:0007669"/>
    <property type="project" value="TreeGrafter"/>
</dbReference>
<accession>A0A066VFB5</accession>
<evidence type="ECO:0000256" key="6">
    <source>
        <dbReference type="ARBA" id="ARBA00022842"/>
    </source>
</evidence>
<feature type="active site" description="Proton acceptor" evidence="8">
    <location>
        <position position="316"/>
    </location>
</feature>
<dbReference type="CDD" id="cd09088">
    <property type="entry name" value="Ape2-like_AP-endo"/>
    <property type="match status" value="1"/>
</dbReference>
<evidence type="ECO:0000256" key="7">
    <source>
        <dbReference type="ARBA" id="ARBA00023242"/>
    </source>
</evidence>
<feature type="binding site" evidence="9">
    <location>
        <position position="42"/>
    </location>
    <ligand>
        <name>Mg(2+)</name>
        <dbReference type="ChEBI" id="CHEBI:18420"/>
        <label>1</label>
    </ligand>
</feature>
<evidence type="ECO:0000256" key="3">
    <source>
        <dbReference type="ARBA" id="ARBA00022771"/>
    </source>
</evidence>
<dbReference type="PROSITE" id="PS51435">
    <property type="entry name" value="AP_NUCLEASE_F1_4"/>
    <property type="match status" value="1"/>
</dbReference>
<name>A0A066VFB5_TILAU</name>
<feature type="binding site" evidence="9">
    <location>
        <position position="316"/>
    </location>
    <ligand>
        <name>Mg(2+)</name>
        <dbReference type="ChEBI" id="CHEBI:18420"/>
        <label>1</label>
    </ligand>
</feature>
<feature type="compositionally biased region" description="Basic and acidic residues" evidence="13">
    <location>
        <begin position="582"/>
        <end position="591"/>
    </location>
</feature>
<dbReference type="GO" id="GO:0005634">
    <property type="term" value="C:nucleus"/>
    <property type="evidence" value="ECO:0007669"/>
    <property type="project" value="TreeGrafter"/>
</dbReference>
<sequence length="785" mass="85435">MRIVSWNVNGLRTLKGYQPWYSHKSFAESLAHLKADIACFQECKLTRKALLSEASLSQGAASTCVVEGYQAFFNLHPDKGYSGTAVWTRSDVCVPVKAEEGITGRYAQEGGPSGSITAAIMGSSGVGLREADRIGFEPCDMKDDMDIQLFRSIDNEGRATVLDCSMFVLFNLYCPNETGPERLPYKMAFYKCLEERVRRLVEAGREVIIVGDINICRDEIDHPDPEQSMKDHSLPTFKAHPARAWFDNFLAPNGSFIDVGRHLHPTRRKMYTCWNTIIDARPVNYGTRLDYTIVSPGLMPWVKSADIQPDIYGSDHCPVYIELHDERFIDGQTFRIKDLLHAAPANGTVKAPPIACSSWPEFSAKQRKLASYFGSGAGAGMKRSASTASRQPASRPALSFLAPITKESASSGRGFSTPAATSTEADGVGASLATALADALFEVPSAEPDYIAKGSGFALTRPANGPCSSTWPTVPSGAAATGSRHGTASKGPRLSQSKPRYASSSDKVFSEALPKKSGGKPSAAPLSKGVAKTIKPTAAAQKTSAHSQLSLKAFLPKRNVAETPLEGKSSTRDDEVLASNSDRGKEARAKDTSMVAEQSSVEQITPLDSALTVRADEQAEAEARTDILNASRLIDDEVIPISPDKEDGVSTYKSAMAWGQIFTPPPAPLCSMHQEAARAWTVNKPGPNHGRKFWLCNRPVGPGHEGSGISRDRVNPQLRCDYFSWDSDVKRRQAKASKFVLPVSDQNQCEAAKAFAEVGRCRKDFEAQREHPRESQQAHKRVKKN</sequence>
<dbReference type="Pfam" id="PF03372">
    <property type="entry name" value="Exo_endo_phos"/>
    <property type="match status" value="1"/>
</dbReference>